<keyword evidence="3 5" id="KW-1133">Transmembrane helix</keyword>
<keyword evidence="2 5" id="KW-0812">Transmembrane</keyword>
<comment type="caution">
    <text evidence="7">The sequence shown here is derived from an EMBL/GenBank/DDBJ whole genome shotgun (WGS) entry which is preliminary data.</text>
</comment>
<evidence type="ECO:0000256" key="2">
    <source>
        <dbReference type="ARBA" id="ARBA00022692"/>
    </source>
</evidence>
<organism evidence="7 8">
    <name type="scientific">Flavobacterium cupreum</name>
    <dbReference type="NCBI Taxonomy" id="2133766"/>
    <lineage>
        <taxon>Bacteria</taxon>
        <taxon>Pseudomonadati</taxon>
        <taxon>Bacteroidota</taxon>
        <taxon>Flavobacteriia</taxon>
        <taxon>Flavobacteriales</taxon>
        <taxon>Flavobacteriaceae</taxon>
        <taxon>Flavobacterium</taxon>
    </lineage>
</organism>
<comment type="subcellular location">
    <subcellularLocation>
        <location evidence="1">Membrane</location>
        <topology evidence="1">Multi-pass membrane protein</topology>
    </subcellularLocation>
</comment>
<dbReference type="Proteomes" id="UP000288102">
    <property type="component" value="Unassembled WGS sequence"/>
</dbReference>
<proteinExistence type="predicted"/>
<dbReference type="InterPro" id="IPR009908">
    <property type="entry name" value="Methylamine_util_MauE"/>
</dbReference>
<evidence type="ECO:0000256" key="3">
    <source>
        <dbReference type="ARBA" id="ARBA00022989"/>
    </source>
</evidence>
<keyword evidence="8" id="KW-1185">Reference proteome</keyword>
<sequence length="129" mass="14568">MYAAASKLFDFENFKIQLGQSPLLSAFANWISITVPVSELIIAVVLFIRNYRLIGLCAAYMLMIMFTVYIYIILNFSAFVPCSCGGILEKMTWREHLIFNICFVLLAIIGIILAPKHKISITDKSGNHE</sequence>
<dbReference type="GO" id="GO:0030416">
    <property type="term" value="P:methylamine metabolic process"/>
    <property type="evidence" value="ECO:0007669"/>
    <property type="project" value="InterPro"/>
</dbReference>
<dbReference type="GO" id="GO:0016020">
    <property type="term" value="C:membrane"/>
    <property type="evidence" value="ECO:0007669"/>
    <property type="project" value="UniProtKB-SubCell"/>
</dbReference>
<reference evidence="8" key="1">
    <citation type="journal article" date="2019" name="Syst. Appl. Microbiol.">
        <title>Flavobacterium circumlabens sp. nov. and Flavobacterium cupreum sp. nov., two psychrotrophic species isolated from Antarctic environmental samples.</title>
        <authorList>
            <person name="Kralova S."/>
            <person name="Busse H.-J."/>
            <person name="Svec P."/>
            <person name="Maslanova I."/>
            <person name="Stankova E."/>
            <person name="Bartak M."/>
            <person name="Sedlacek I."/>
        </authorList>
    </citation>
    <scope>NUCLEOTIDE SEQUENCE [LARGE SCALE GENOMIC DNA]</scope>
    <source>
        <strain evidence="8">CCM 8825</strain>
    </source>
</reference>
<evidence type="ECO:0000313" key="8">
    <source>
        <dbReference type="Proteomes" id="UP000288102"/>
    </source>
</evidence>
<evidence type="ECO:0000313" key="7">
    <source>
        <dbReference type="EMBL" id="RUT68487.1"/>
    </source>
</evidence>
<name>A0A434A2D1_9FLAO</name>
<feature type="transmembrane region" description="Helical" evidence="5">
    <location>
        <begin position="53"/>
        <end position="77"/>
    </location>
</feature>
<dbReference type="EMBL" id="QWDM01000016">
    <property type="protein sequence ID" value="RUT68487.1"/>
    <property type="molecule type" value="Genomic_DNA"/>
</dbReference>
<gene>
    <name evidence="7" type="ORF">D0817_20370</name>
</gene>
<dbReference type="UniPathway" id="UPA00895"/>
<feature type="transmembrane region" description="Helical" evidence="5">
    <location>
        <begin position="27"/>
        <end position="48"/>
    </location>
</feature>
<feature type="domain" description="Methylamine utilisation protein MauE" evidence="6">
    <location>
        <begin position="1"/>
        <end position="112"/>
    </location>
</feature>
<dbReference type="Pfam" id="PF07291">
    <property type="entry name" value="MauE"/>
    <property type="match status" value="1"/>
</dbReference>
<dbReference type="AlphaFoldDB" id="A0A434A2D1"/>
<accession>A0A434A2D1</accession>
<evidence type="ECO:0000256" key="1">
    <source>
        <dbReference type="ARBA" id="ARBA00004141"/>
    </source>
</evidence>
<evidence type="ECO:0000256" key="5">
    <source>
        <dbReference type="SAM" id="Phobius"/>
    </source>
</evidence>
<feature type="transmembrane region" description="Helical" evidence="5">
    <location>
        <begin position="97"/>
        <end position="114"/>
    </location>
</feature>
<keyword evidence="4 5" id="KW-0472">Membrane</keyword>
<evidence type="ECO:0000256" key="4">
    <source>
        <dbReference type="ARBA" id="ARBA00023136"/>
    </source>
</evidence>
<protein>
    <recommendedName>
        <fullName evidence="6">Methylamine utilisation protein MauE domain-containing protein</fullName>
    </recommendedName>
</protein>
<evidence type="ECO:0000259" key="6">
    <source>
        <dbReference type="Pfam" id="PF07291"/>
    </source>
</evidence>